<feature type="transmembrane region" description="Helical" evidence="5">
    <location>
        <begin position="85"/>
        <end position="106"/>
    </location>
</feature>
<feature type="transmembrane region" description="Helical" evidence="5">
    <location>
        <begin position="42"/>
        <end position="65"/>
    </location>
</feature>
<keyword evidence="7" id="KW-1185">Reference proteome</keyword>
<dbReference type="Pfam" id="PF03619">
    <property type="entry name" value="Solute_trans_a"/>
    <property type="match status" value="1"/>
</dbReference>
<keyword evidence="2 5" id="KW-0812">Transmembrane</keyword>
<evidence type="ECO:0000313" key="7">
    <source>
        <dbReference type="Proteomes" id="UP001583193"/>
    </source>
</evidence>
<evidence type="ECO:0000256" key="4">
    <source>
        <dbReference type="ARBA" id="ARBA00023136"/>
    </source>
</evidence>
<comment type="subcellular location">
    <subcellularLocation>
        <location evidence="1">Membrane</location>
        <topology evidence="1">Multi-pass membrane protein</topology>
    </subcellularLocation>
</comment>
<comment type="caution">
    <text evidence="6">The sequence shown here is derived from an EMBL/GenBank/DDBJ whole genome shotgun (WGS) entry which is preliminary data.</text>
</comment>
<evidence type="ECO:0000256" key="2">
    <source>
        <dbReference type="ARBA" id="ARBA00022692"/>
    </source>
</evidence>
<dbReference type="EMBL" id="JAVDPF010000020">
    <property type="protein sequence ID" value="KAL1874183.1"/>
    <property type="molecule type" value="Genomic_DNA"/>
</dbReference>
<organism evidence="6 7">
    <name type="scientific">Paecilomyces lecythidis</name>
    <dbReference type="NCBI Taxonomy" id="3004212"/>
    <lineage>
        <taxon>Eukaryota</taxon>
        <taxon>Fungi</taxon>
        <taxon>Dikarya</taxon>
        <taxon>Ascomycota</taxon>
        <taxon>Pezizomycotina</taxon>
        <taxon>Eurotiomycetes</taxon>
        <taxon>Eurotiomycetidae</taxon>
        <taxon>Eurotiales</taxon>
        <taxon>Thermoascaceae</taxon>
        <taxon>Paecilomyces</taxon>
    </lineage>
</organism>
<evidence type="ECO:0000313" key="6">
    <source>
        <dbReference type="EMBL" id="KAL1874183.1"/>
    </source>
</evidence>
<sequence>MAPHFAHVWLQVITSLSTSVAVNAILQFYMNMKGYMTEHRPLFKLLAFKLIVGLVLLEKIIFLILTGTKVLKPSASMTYIDVMMGLPTMVICVQMVPLSVLVLFAYSTKPYEVSNSARTFRPQEYQAVESDCDERTLMSGFQKRYQGGRWGLRAWLVYLNPLELFRDVKSAYDLIHSARAVQKAHAKVQVQEGEMARYMSYDSGNGA</sequence>
<feature type="transmembrane region" description="Helical" evidence="5">
    <location>
        <begin position="6"/>
        <end position="30"/>
    </location>
</feature>
<proteinExistence type="predicted"/>
<dbReference type="Proteomes" id="UP001583193">
    <property type="component" value="Unassembled WGS sequence"/>
</dbReference>
<evidence type="ECO:0000256" key="1">
    <source>
        <dbReference type="ARBA" id="ARBA00004141"/>
    </source>
</evidence>
<dbReference type="PANTHER" id="PTHR23423">
    <property type="entry name" value="ORGANIC SOLUTE TRANSPORTER-RELATED"/>
    <property type="match status" value="1"/>
</dbReference>
<evidence type="ECO:0000256" key="5">
    <source>
        <dbReference type="SAM" id="Phobius"/>
    </source>
</evidence>
<gene>
    <name evidence="6" type="ORF">Plec18167_006120</name>
</gene>
<reference evidence="6 7" key="1">
    <citation type="journal article" date="2024" name="IMA Fungus">
        <title>IMA Genome - F19 : A genome assembly and annotation guide to empower mycologists, including annotated draft genome sequences of Ceratocystis pirilliformis, Diaporthe australafricana, Fusarium ophioides, Paecilomyces lecythidis, and Sporothrix stenoceras.</title>
        <authorList>
            <person name="Aylward J."/>
            <person name="Wilson A.M."/>
            <person name="Visagie C.M."/>
            <person name="Spraker J."/>
            <person name="Barnes I."/>
            <person name="Buitendag C."/>
            <person name="Ceriani C."/>
            <person name="Del Mar Angel L."/>
            <person name="du Plessis D."/>
            <person name="Fuchs T."/>
            <person name="Gasser K."/>
            <person name="Kramer D."/>
            <person name="Li W."/>
            <person name="Munsamy K."/>
            <person name="Piso A."/>
            <person name="Price J.L."/>
            <person name="Sonnekus B."/>
            <person name="Thomas C."/>
            <person name="van der Nest A."/>
            <person name="van Dijk A."/>
            <person name="van Heerden A."/>
            <person name="van Vuuren N."/>
            <person name="Yilmaz N."/>
            <person name="Duong T.A."/>
            <person name="van der Merwe N.A."/>
            <person name="Wingfield M.J."/>
            <person name="Wingfield B.D."/>
        </authorList>
    </citation>
    <scope>NUCLEOTIDE SEQUENCE [LARGE SCALE GENOMIC DNA]</scope>
    <source>
        <strain evidence="6 7">CMW 18167</strain>
    </source>
</reference>
<name>A0ABR3XEW9_9EURO</name>
<keyword evidence="3 5" id="KW-1133">Transmembrane helix</keyword>
<accession>A0ABR3XEW9</accession>
<protein>
    <submittedName>
        <fullName evidence="6">Uncharacterized protein</fullName>
    </submittedName>
</protein>
<dbReference type="InterPro" id="IPR005178">
    <property type="entry name" value="Ostalpha/TMEM184C"/>
</dbReference>
<evidence type="ECO:0000256" key="3">
    <source>
        <dbReference type="ARBA" id="ARBA00022989"/>
    </source>
</evidence>
<keyword evidence="4 5" id="KW-0472">Membrane</keyword>